<accession>V6HES0</accession>
<evidence type="ECO:0000313" key="2">
    <source>
        <dbReference type="Proteomes" id="UP000018719"/>
    </source>
</evidence>
<reference evidence="1 2" key="1">
    <citation type="submission" date="2013-05" db="EMBL/GenBank/DDBJ databases">
        <authorList>
            <person name="Harkins D.M."/>
            <person name="Durkin A.S."/>
            <person name="Brinkac L.M."/>
            <person name="Haft D.H."/>
            <person name="Selengut J.D."/>
            <person name="Sanka R."/>
            <person name="DePew J."/>
            <person name="Purushe J."/>
            <person name="Hartskeerl R.A."/>
            <person name="Ahmed A."/>
            <person name="van der Linden H."/>
            <person name="Goris M.G.A."/>
            <person name="Vinetz J.M."/>
            <person name="Sutton G.G."/>
            <person name="Nierman W.C."/>
            <person name="Fouts D.E."/>
        </authorList>
    </citation>
    <scope>NUCLEOTIDE SEQUENCE [LARGE SCALE GENOMIC DNA]</scope>
    <source>
        <strain evidence="1 2">10</strain>
    </source>
</reference>
<dbReference type="AlphaFoldDB" id="V6HES0"/>
<sequence>MYVSGNPVGSNDPTGHVDWSQAIHMLDQIIGHMMWKSFNHGAGWNKFASQIGKFNLSKATFIPKGKLFWDPKNSWFGARRLARWYNLNDWWNTGKARDAYFRKTANATIDFTLTLYGMGIIGDCNDQFGPQVCGQIMIYFWNQYGIDKDKFFNKGGWNRVFKWDIHFRFKDGQAQDSIDNAHAACSTTKSFTEFYWGSQDFEGAGYPNPQDGSIRHTEGNITFIENTFLLYKNCSGNSGGDG</sequence>
<proteinExistence type="predicted"/>
<dbReference type="STRING" id="1049790.LEP1GSC047_0005"/>
<dbReference type="Proteomes" id="UP000018719">
    <property type="component" value="Unassembled WGS sequence"/>
</dbReference>
<protein>
    <submittedName>
        <fullName evidence="1">Uncharacterized protein</fullName>
    </submittedName>
</protein>
<evidence type="ECO:0000313" key="1">
    <source>
        <dbReference type="EMBL" id="EQA38941.1"/>
    </source>
</evidence>
<organism evidence="1 2">
    <name type="scientific">Leptospira inadai serovar Lyme str. 10</name>
    <dbReference type="NCBI Taxonomy" id="1049790"/>
    <lineage>
        <taxon>Bacteria</taxon>
        <taxon>Pseudomonadati</taxon>
        <taxon>Spirochaetota</taxon>
        <taxon>Spirochaetia</taxon>
        <taxon>Leptospirales</taxon>
        <taxon>Leptospiraceae</taxon>
        <taxon>Leptospira</taxon>
    </lineage>
</organism>
<dbReference type="EMBL" id="AHMM02000001">
    <property type="protein sequence ID" value="EQA38941.1"/>
    <property type="molecule type" value="Genomic_DNA"/>
</dbReference>
<comment type="caution">
    <text evidence="1">The sequence shown here is derived from an EMBL/GenBank/DDBJ whole genome shotgun (WGS) entry which is preliminary data.</text>
</comment>
<name>V6HES0_9LEPT</name>
<gene>
    <name evidence="1" type="ORF">LEP1GSC047_0005</name>
</gene>